<keyword evidence="6 13" id="KW-1133">Transmembrane helix</keyword>
<dbReference type="HAMAP" id="MF_01398">
    <property type="entry name" value="ATP_synth_b_bprime"/>
    <property type="match status" value="1"/>
</dbReference>
<comment type="similarity">
    <text evidence="1 13 14">Belongs to the ATPase B chain family.</text>
</comment>
<keyword evidence="4 13" id="KW-0812">Transmembrane</keyword>
<evidence type="ECO:0000256" key="15">
    <source>
        <dbReference type="SAM" id="Coils"/>
    </source>
</evidence>
<evidence type="ECO:0000256" key="8">
    <source>
        <dbReference type="ARBA" id="ARBA00023136"/>
    </source>
</evidence>
<evidence type="ECO:0000256" key="3">
    <source>
        <dbReference type="ARBA" id="ARBA00022547"/>
    </source>
</evidence>
<keyword evidence="5 13" id="KW-0375">Hydrogen ion transport</keyword>
<keyword evidence="15" id="KW-0175">Coiled coil</keyword>
<dbReference type="RefSeq" id="WP_250752756.1">
    <property type="nucleotide sequence ID" value="NZ_CP098401.1"/>
</dbReference>
<dbReference type="Proteomes" id="UP001055580">
    <property type="component" value="Chromosome"/>
</dbReference>
<evidence type="ECO:0000256" key="7">
    <source>
        <dbReference type="ARBA" id="ARBA00023065"/>
    </source>
</evidence>
<evidence type="ECO:0000256" key="13">
    <source>
        <dbReference type="HAMAP-Rule" id="MF_01398"/>
    </source>
</evidence>
<keyword evidence="9 13" id="KW-0066">ATP synthesis</keyword>
<keyword evidence="7 13" id="KW-0406">Ion transport</keyword>
<evidence type="ECO:0000256" key="12">
    <source>
        <dbReference type="ARBA" id="ARBA00037847"/>
    </source>
</evidence>
<reference evidence="16" key="1">
    <citation type="submission" date="2022-05" db="EMBL/GenBank/DDBJ databases">
        <title>Sphingomonas sp. strain RMG20 Genome sequencing and assembly.</title>
        <authorList>
            <person name="Kim I."/>
        </authorList>
    </citation>
    <scope>NUCLEOTIDE SEQUENCE</scope>
    <source>
        <strain evidence="16">RMG20</strain>
    </source>
</reference>
<evidence type="ECO:0000256" key="1">
    <source>
        <dbReference type="ARBA" id="ARBA00005513"/>
    </source>
</evidence>
<evidence type="ECO:0000256" key="2">
    <source>
        <dbReference type="ARBA" id="ARBA00022448"/>
    </source>
</evidence>
<evidence type="ECO:0000256" key="5">
    <source>
        <dbReference type="ARBA" id="ARBA00022781"/>
    </source>
</evidence>
<keyword evidence="2 13" id="KW-0813">Transport</keyword>
<evidence type="ECO:0000313" key="17">
    <source>
        <dbReference type="Proteomes" id="UP001055580"/>
    </source>
</evidence>
<feature type="transmembrane region" description="Helical" evidence="13">
    <location>
        <begin position="54"/>
        <end position="71"/>
    </location>
</feature>
<dbReference type="Pfam" id="PF00430">
    <property type="entry name" value="ATP-synt_B"/>
    <property type="match status" value="1"/>
</dbReference>
<keyword evidence="3 13" id="KW-0138">CF(0)</keyword>
<dbReference type="InterPro" id="IPR002146">
    <property type="entry name" value="ATP_synth_b/b'su_bac/chlpt"/>
</dbReference>
<evidence type="ECO:0000256" key="11">
    <source>
        <dbReference type="ARBA" id="ARBA00025614"/>
    </source>
</evidence>
<dbReference type="PANTHER" id="PTHR33445:SF1">
    <property type="entry name" value="ATP SYNTHASE SUBUNIT B"/>
    <property type="match status" value="1"/>
</dbReference>
<comment type="subunit">
    <text evidence="13">F-type ATPases have 2 components, F(1) - the catalytic core - and F(0) - the membrane proton channel. F(1) has five subunits: alpha(3), beta(3), gamma(1), delta(1), epsilon(1). F(0) has three main subunits: a(1), b(2) and c(10-14). The alpha and beta chains form an alternating ring which encloses part of the gamma chain. F(1) is attached to F(0) by a central stalk formed by the gamma and epsilon chains, while a peripheral stalk is formed by the delta and b chains.</text>
</comment>
<proteinExistence type="inferred from homology"/>
<dbReference type="EMBL" id="CP098401">
    <property type="protein sequence ID" value="URW76005.1"/>
    <property type="molecule type" value="Genomic_DNA"/>
</dbReference>
<accession>A0ABY4TUC0</accession>
<dbReference type="PANTHER" id="PTHR33445">
    <property type="entry name" value="ATP SYNTHASE SUBUNIT B', CHLOROPLASTIC"/>
    <property type="match status" value="1"/>
</dbReference>
<comment type="function">
    <text evidence="11">Component of the F(0) channel, it forms part of the peripheral stalk, linking F(1) to F(0). The b'-subunit is a diverged and duplicated form of b found in plants and photosynthetic bacteria.</text>
</comment>
<dbReference type="CDD" id="cd06503">
    <property type="entry name" value="ATP-synt_Fo_b"/>
    <property type="match status" value="1"/>
</dbReference>
<comment type="function">
    <text evidence="10 13">F(1)F(0) ATP synthase produces ATP from ADP in the presence of a proton or sodium gradient. F-type ATPases consist of two structural domains, F(1) containing the extramembraneous catalytic core and F(0) containing the membrane proton channel, linked together by a central stalk and a peripheral stalk. During catalysis, ATP synthesis in the catalytic domain of F(1) is coupled via a rotary mechanism of the central stalk subunits to proton translocation.</text>
</comment>
<gene>
    <name evidence="13" type="primary">atpF</name>
    <name evidence="16" type="ORF">M9980_01885</name>
</gene>
<dbReference type="InterPro" id="IPR050059">
    <property type="entry name" value="ATP_synthase_B_chain"/>
</dbReference>
<keyword evidence="8 13" id="KW-0472">Membrane</keyword>
<keyword evidence="17" id="KW-1185">Reference proteome</keyword>
<protein>
    <recommendedName>
        <fullName evidence="13">ATP synthase subunit b</fullName>
    </recommendedName>
    <alternativeName>
        <fullName evidence="13">ATP synthase F(0) sector subunit b</fullName>
    </alternativeName>
    <alternativeName>
        <fullName evidence="13">ATPase subunit I</fullName>
    </alternativeName>
    <alternativeName>
        <fullName evidence="13">F-type ATPase subunit b</fullName>
        <shortName evidence="13">F-ATPase subunit b</shortName>
    </alternativeName>
</protein>
<evidence type="ECO:0000256" key="10">
    <source>
        <dbReference type="ARBA" id="ARBA00025198"/>
    </source>
</evidence>
<keyword evidence="13" id="KW-1003">Cell membrane</keyword>
<organism evidence="16 17">
    <name type="scientific">Sphingomonas donggukensis</name>
    <dbReference type="NCBI Taxonomy" id="2949093"/>
    <lineage>
        <taxon>Bacteria</taxon>
        <taxon>Pseudomonadati</taxon>
        <taxon>Pseudomonadota</taxon>
        <taxon>Alphaproteobacteria</taxon>
        <taxon>Sphingomonadales</taxon>
        <taxon>Sphingomonadaceae</taxon>
        <taxon>Sphingomonas</taxon>
    </lineage>
</organism>
<feature type="coiled-coil region" evidence="15">
    <location>
        <begin position="79"/>
        <end position="120"/>
    </location>
</feature>
<evidence type="ECO:0000256" key="9">
    <source>
        <dbReference type="ARBA" id="ARBA00023310"/>
    </source>
</evidence>
<evidence type="ECO:0000256" key="6">
    <source>
        <dbReference type="ARBA" id="ARBA00022989"/>
    </source>
</evidence>
<comment type="subcellular location">
    <subcellularLocation>
        <location evidence="13">Cell membrane</location>
        <topology evidence="13">Single-pass membrane protein</topology>
    </subcellularLocation>
    <subcellularLocation>
        <location evidence="12">Endomembrane system</location>
        <topology evidence="12">Single-pass membrane protein</topology>
    </subcellularLocation>
</comment>
<name>A0ABY4TUC0_9SPHN</name>
<sequence>MANVTAGSVEVAQNLSNADHAQGLPDTGGKAVTTEHAEVGTEHHADPAFLGLDATVWVSLAMLAFLAILIVKKVPAVIAAGLDKQIAAIRQRLEEAKQLRTEAEALRDEYARKLGDIENQTRAIVEHAEDEAKAMIAKAETDAADLVTRRARMAEDKIAAAERTAIADVRAKAADAATRAAGTLIAAKHGAEADQSLVDKTIAGLGRLN</sequence>
<evidence type="ECO:0000256" key="14">
    <source>
        <dbReference type="RuleBase" id="RU003848"/>
    </source>
</evidence>
<evidence type="ECO:0000313" key="16">
    <source>
        <dbReference type="EMBL" id="URW76005.1"/>
    </source>
</evidence>
<evidence type="ECO:0000256" key="4">
    <source>
        <dbReference type="ARBA" id="ARBA00022692"/>
    </source>
</evidence>